<sequence length="128" mass="15135">MQEKQFTYIFVTLKGHSYFPFSTERIVTDRQQLETFSLQIHVRSRRITASLWKMTDEYYLTPTFENDLQIASSSATFEIRSMNYQDDKKTGTKSDVEKQMLLDEIDGWRSHSITRAPRININGDLKDR</sequence>
<dbReference type="AlphaFoldDB" id="A0A915HX27"/>
<protein>
    <submittedName>
        <fullName evidence="2">Uncharacterized protein</fullName>
    </submittedName>
</protein>
<keyword evidence="1" id="KW-1185">Reference proteome</keyword>
<name>A0A915HX27_ROMCU</name>
<organism evidence="1 2">
    <name type="scientific">Romanomermis culicivorax</name>
    <name type="common">Nematode worm</name>
    <dbReference type="NCBI Taxonomy" id="13658"/>
    <lineage>
        <taxon>Eukaryota</taxon>
        <taxon>Metazoa</taxon>
        <taxon>Ecdysozoa</taxon>
        <taxon>Nematoda</taxon>
        <taxon>Enoplea</taxon>
        <taxon>Dorylaimia</taxon>
        <taxon>Mermithida</taxon>
        <taxon>Mermithoidea</taxon>
        <taxon>Mermithidae</taxon>
        <taxon>Romanomermis</taxon>
    </lineage>
</organism>
<accession>A0A915HX27</accession>
<evidence type="ECO:0000313" key="1">
    <source>
        <dbReference type="Proteomes" id="UP000887565"/>
    </source>
</evidence>
<dbReference type="Proteomes" id="UP000887565">
    <property type="component" value="Unplaced"/>
</dbReference>
<reference evidence="2" key="1">
    <citation type="submission" date="2022-11" db="UniProtKB">
        <authorList>
            <consortium name="WormBaseParasite"/>
        </authorList>
    </citation>
    <scope>IDENTIFICATION</scope>
</reference>
<evidence type="ECO:0000313" key="2">
    <source>
        <dbReference type="WBParaSite" id="nRc.2.0.1.t06439-RA"/>
    </source>
</evidence>
<proteinExistence type="predicted"/>
<dbReference type="WBParaSite" id="nRc.2.0.1.t06439-RA">
    <property type="protein sequence ID" value="nRc.2.0.1.t06439-RA"/>
    <property type="gene ID" value="nRc.2.0.1.g06439"/>
</dbReference>